<dbReference type="Proteomes" id="UP000237631">
    <property type="component" value="Unassembled WGS sequence"/>
</dbReference>
<proteinExistence type="predicted"/>
<dbReference type="AlphaFoldDB" id="A0A2S6C8D5"/>
<evidence type="ECO:0000313" key="2">
    <source>
        <dbReference type="EMBL" id="PPJ55969.1"/>
    </source>
</evidence>
<dbReference type="InterPro" id="IPR001810">
    <property type="entry name" value="F-box_dom"/>
</dbReference>
<dbReference type="SUPFAM" id="SSF81383">
    <property type="entry name" value="F-box domain"/>
    <property type="match status" value="1"/>
</dbReference>
<dbReference type="PROSITE" id="PS50181">
    <property type="entry name" value="FBOX"/>
    <property type="match status" value="1"/>
</dbReference>
<reference evidence="3" key="1">
    <citation type="journal article" date="2017" name="bioRxiv">
        <title>Conservation of a gene cluster reveals novel cercosporin biosynthetic mechanisms and extends production to the genus Colletotrichum.</title>
        <authorList>
            <person name="de Jonge R."/>
            <person name="Ebert M.K."/>
            <person name="Huitt-Roehl C.R."/>
            <person name="Pal P."/>
            <person name="Suttle J.C."/>
            <person name="Spanner R.E."/>
            <person name="Neubauer J.D."/>
            <person name="Jurick W.M.II."/>
            <person name="Stott K.A."/>
            <person name="Secor G.A."/>
            <person name="Thomma B.P.H.J."/>
            <person name="Van de Peer Y."/>
            <person name="Townsend C.A."/>
            <person name="Bolton M.D."/>
        </authorList>
    </citation>
    <scope>NUCLEOTIDE SEQUENCE [LARGE SCALE GENOMIC DNA]</scope>
    <source>
        <strain evidence="3">CBS538.71</strain>
    </source>
</reference>
<evidence type="ECO:0000313" key="3">
    <source>
        <dbReference type="Proteomes" id="UP000237631"/>
    </source>
</evidence>
<organism evidence="2 3">
    <name type="scientific">Cercospora berteroae</name>
    <dbReference type="NCBI Taxonomy" id="357750"/>
    <lineage>
        <taxon>Eukaryota</taxon>
        <taxon>Fungi</taxon>
        <taxon>Dikarya</taxon>
        <taxon>Ascomycota</taxon>
        <taxon>Pezizomycotina</taxon>
        <taxon>Dothideomycetes</taxon>
        <taxon>Dothideomycetidae</taxon>
        <taxon>Mycosphaerellales</taxon>
        <taxon>Mycosphaerellaceae</taxon>
        <taxon>Cercospora</taxon>
    </lineage>
</organism>
<dbReference type="InterPro" id="IPR036047">
    <property type="entry name" value="F-box-like_dom_sf"/>
</dbReference>
<gene>
    <name evidence="2" type="ORF">CBER1_03604</name>
</gene>
<dbReference type="OrthoDB" id="3650812at2759"/>
<keyword evidence="3" id="KW-1185">Reference proteome</keyword>
<evidence type="ECO:0000259" key="1">
    <source>
        <dbReference type="PROSITE" id="PS50181"/>
    </source>
</evidence>
<dbReference type="EMBL" id="PNEN01000528">
    <property type="protein sequence ID" value="PPJ55969.1"/>
    <property type="molecule type" value="Genomic_DNA"/>
</dbReference>
<comment type="caution">
    <text evidence="2">The sequence shown here is derived from an EMBL/GenBank/DDBJ whole genome shotgun (WGS) entry which is preliminary data.</text>
</comment>
<name>A0A2S6C8D5_9PEZI</name>
<feature type="domain" description="F-box" evidence="1">
    <location>
        <begin position="9"/>
        <end position="58"/>
    </location>
</feature>
<sequence length="194" mass="21532">MAGSKTESPTSLNDLPAEMFEHVGKFLPARDLAVLRAVNRDSNSKILHHYVSETFSTVSILVCDINSIRAAADLVEHPVFGPAIRRVELCVDSIVCDDTMPSRRQRRHQGASEAIYEYCEVSPDLSKLEALNMERTNVSLEIGDYEDEKLFRQIWERLKALGTLGAVHLTDVRAASRSPLLYSKFQAAGGSAIQ</sequence>
<protein>
    <recommendedName>
        <fullName evidence="1">F-box domain-containing protein</fullName>
    </recommendedName>
</protein>
<accession>A0A2S6C8D5</accession>